<feature type="transmembrane region" description="Helical" evidence="8">
    <location>
        <begin position="165"/>
        <end position="187"/>
    </location>
</feature>
<comment type="subcellular location">
    <subcellularLocation>
        <location evidence="1">Cell membrane</location>
        <topology evidence="1">Multi-pass membrane protein</topology>
    </subcellularLocation>
    <subcellularLocation>
        <location evidence="7">Membrane</location>
        <topology evidence="7">Multi-pass membrane protein</topology>
    </subcellularLocation>
</comment>
<dbReference type="GO" id="GO:0005886">
    <property type="term" value="C:plasma membrane"/>
    <property type="evidence" value="ECO:0007669"/>
    <property type="project" value="UniProtKB-SubCell"/>
</dbReference>
<evidence type="ECO:0000256" key="1">
    <source>
        <dbReference type="ARBA" id="ARBA00004651"/>
    </source>
</evidence>
<feature type="transmembrane region" description="Helical" evidence="8">
    <location>
        <begin position="6"/>
        <end position="26"/>
    </location>
</feature>
<dbReference type="RefSeq" id="WP_154571720.1">
    <property type="nucleotide sequence ID" value="NZ_DBEZJY010000078.1"/>
</dbReference>
<name>A0A6A8M4F9_9FIRM</name>
<evidence type="ECO:0000256" key="7">
    <source>
        <dbReference type="RuleBase" id="RU000320"/>
    </source>
</evidence>
<feature type="transmembrane region" description="Helical" evidence="8">
    <location>
        <begin position="110"/>
        <end position="128"/>
    </location>
</feature>
<organism evidence="10">
    <name type="scientific">Baileyella intestinalis</name>
    <dbReference type="NCBI Taxonomy" id="2606709"/>
    <lineage>
        <taxon>Bacteria</taxon>
        <taxon>Bacillati</taxon>
        <taxon>Bacillota</taxon>
        <taxon>Clostridia</taxon>
        <taxon>Peptostreptococcales</taxon>
        <taxon>Anaerovoracaceae</taxon>
        <taxon>Baileyella</taxon>
    </lineage>
</organism>
<dbReference type="InterPro" id="IPR003918">
    <property type="entry name" value="NADH_UbQ_OxRdtase"/>
</dbReference>
<dbReference type="EMBL" id="VUNB01000001">
    <property type="protein sequence ID" value="MST68252.1"/>
    <property type="molecule type" value="Genomic_DNA"/>
</dbReference>
<dbReference type="PRINTS" id="PR01437">
    <property type="entry name" value="NUOXDRDTASE4"/>
</dbReference>
<dbReference type="InterPro" id="IPR001750">
    <property type="entry name" value="ND/Mrp_TM"/>
</dbReference>
<dbReference type="PANTHER" id="PTHR42703">
    <property type="entry name" value="NADH DEHYDROGENASE"/>
    <property type="match status" value="1"/>
</dbReference>
<feature type="transmembrane region" description="Helical" evidence="8">
    <location>
        <begin position="207"/>
        <end position="225"/>
    </location>
</feature>
<sequence>MSNIPVLIVLLPLSAALLCMAFTLVHRRLGRDLVLLSLGASLVLSVIQLKQVIHKGAVSYRFGGYAVPYGIEFRIDSISAVMLVMIFTIGLSTALFCMSFEAKDGNRIKIGGGYTLLALLVVGMAGMTSTGDIFNLYVFLEITSLSGYCLIALGGSRGLVAAFRYMLVGTVAATFYLLGAGILYSQTGTLNMGDMHRLLAAGVSTEAQAAAMIFFIAAFGIKMALFPFHGWQPSAYAHAEAGARPLIAGVMGKIPAYALFRYLFCVYGTEFRLLDKFLLVTGILSCAGIIYGSIRAMAQTDLRKMLAYSSIAQIGYISLGFATGCPAGIAGGFMHMLAHAFMKSGLFFGTGAIRQKYGSMELDDLGYIYRKMPLTSFLLVTASLSMVGIPPLAGFFSKWYIGLGAAESHHLVYLFVLVISSLLNAVYFFKLFEKMFMAKDKKLPDRLTGQAGEVPWNMTIAIVVCAAAIILIGIFNVAVFNVLMQSISEVGL</sequence>
<keyword evidence="10" id="KW-0830">Ubiquinone</keyword>
<evidence type="ECO:0000256" key="2">
    <source>
        <dbReference type="ARBA" id="ARBA00005346"/>
    </source>
</evidence>
<proteinExistence type="inferred from homology"/>
<keyword evidence="6 8" id="KW-0472">Membrane</keyword>
<evidence type="ECO:0000256" key="8">
    <source>
        <dbReference type="SAM" id="Phobius"/>
    </source>
</evidence>
<feature type="transmembrane region" description="Helical" evidence="8">
    <location>
        <begin position="73"/>
        <end position="98"/>
    </location>
</feature>
<dbReference type="GO" id="GO:0042773">
    <property type="term" value="P:ATP synthesis coupled electron transport"/>
    <property type="evidence" value="ECO:0007669"/>
    <property type="project" value="InterPro"/>
</dbReference>
<dbReference type="AlphaFoldDB" id="A0A6A8M4F9"/>
<keyword evidence="5 8" id="KW-1133">Transmembrane helix</keyword>
<feature type="transmembrane region" description="Helical" evidence="8">
    <location>
        <begin position="460"/>
        <end position="484"/>
    </location>
</feature>
<evidence type="ECO:0000256" key="4">
    <source>
        <dbReference type="ARBA" id="ARBA00022692"/>
    </source>
</evidence>
<keyword evidence="4 7" id="KW-0812">Transmembrane</keyword>
<evidence type="ECO:0000313" key="10">
    <source>
        <dbReference type="EMBL" id="MST68252.1"/>
    </source>
</evidence>
<comment type="caution">
    <text evidence="10">The sequence shown here is derived from an EMBL/GenBank/DDBJ whole genome shotgun (WGS) entry which is preliminary data.</text>
</comment>
<gene>
    <name evidence="10" type="ORF">FYJ66_01335</name>
</gene>
<feature type="transmembrane region" description="Helical" evidence="8">
    <location>
        <begin position="33"/>
        <end position="53"/>
    </location>
</feature>
<dbReference type="GO" id="GO:0008137">
    <property type="term" value="F:NADH dehydrogenase (ubiquinone) activity"/>
    <property type="evidence" value="ECO:0007669"/>
    <property type="project" value="InterPro"/>
</dbReference>
<reference evidence="10" key="1">
    <citation type="submission" date="2019-09" db="EMBL/GenBank/DDBJ databases">
        <title>In-depth cultivation of the pig gut microbiome towards novel bacterial diversity and tailored functional studies.</title>
        <authorList>
            <person name="Wylensek D."/>
            <person name="Hitch T.C.A."/>
            <person name="Clavel T."/>
        </authorList>
    </citation>
    <scope>NUCLEOTIDE SEQUENCE</scope>
    <source>
        <strain evidence="10">RF-744-FAT-WT-3</strain>
    </source>
</reference>
<evidence type="ECO:0000259" key="9">
    <source>
        <dbReference type="Pfam" id="PF00361"/>
    </source>
</evidence>
<dbReference type="PANTHER" id="PTHR42703:SF1">
    <property type="entry name" value="NA(+)_H(+) ANTIPORTER SUBUNIT D1"/>
    <property type="match status" value="1"/>
</dbReference>
<keyword evidence="3" id="KW-1003">Cell membrane</keyword>
<evidence type="ECO:0000256" key="6">
    <source>
        <dbReference type="ARBA" id="ARBA00023136"/>
    </source>
</evidence>
<dbReference type="Pfam" id="PF00361">
    <property type="entry name" value="Proton_antipo_M"/>
    <property type="match status" value="1"/>
</dbReference>
<feature type="transmembrane region" description="Helical" evidence="8">
    <location>
        <begin position="134"/>
        <end position="153"/>
    </location>
</feature>
<feature type="transmembrane region" description="Helical" evidence="8">
    <location>
        <begin position="306"/>
        <end position="330"/>
    </location>
</feature>
<comment type="similarity">
    <text evidence="2">Belongs to the CPA3 antiporters (TC 2.A.63) subunit D family.</text>
</comment>
<feature type="transmembrane region" description="Helical" evidence="8">
    <location>
        <begin position="374"/>
        <end position="396"/>
    </location>
</feature>
<dbReference type="InterPro" id="IPR050586">
    <property type="entry name" value="CPA3_Na-H_Antiporter_D"/>
</dbReference>
<evidence type="ECO:0000256" key="5">
    <source>
        <dbReference type="ARBA" id="ARBA00022989"/>
    </source>
</evidence>
<accession>A0A6A8M4F9</accession>
<protein>
    <submittedName>
        <fullName evidence="10">NADH/ubiquinone/plastoquinone (Complex I)</fullName>
    </submittedName>
</protein>
<evidence type="ECO:0000256" key="3">
    <source>
        <dbReference type="ARBA" id="ARBA00022475"/>
    </source>
</evidence>
<feature type="domain" description="NADH:quinone oxidoreductase/Mrp antiporter transmembrane" evidence="9">
    <location>
        <begin position="132"/>
        <end position="423"/>
    </location>
</feature>
<feature type="transmembrane region" description="Helical" evidence="8">
    <location>
        <begin position="246"/>
        <end position="264"/>
    </location>
</feature>
<feature type="transmembrane region" description="Helical" evidence="8">
    <location>
        <begin position="411"/>
        <end position="432"/>
    </location>
</feature>
<feature type="transmembrane region" description="Helical" evidence="8">
    <location>
        <begin position="276"/>
        <end position="294"/>
    </location>
</feature>